<keyword evidence="3" id="KW-1185">Reference proteome</keyword>
<evidence type="ECO:0000256" key="1">
    <source>
        <dbReference type="SAM" id="MobiDB-lite"/>
    </source>
</evidence>
<sequence length="90" mass="10759">MEELRCRIRVTETRRACGPGLGRSGVTKREQRWAERRRAGQHDDSTGGVQSECRRERRHDEGRRERAQIWYRRWKALLAWAVRTHLSETT</sequence>
<name>A0AAV7RR49_PLEWA</name>
<reference evidence="2" key="1">
    <citation type="journal article" date="2022" name="bioRxiv">
        <title>Sequencing and chromosome-scale assembly of the giantPleurodeles waltlgenome.</title>
        <authorList>
            <person name="Brown T."/>
            <person name="Elewa A."/>
            <person name="Iarovenko S."/>
            <person name="Subramanian E."/>
            <person name="Araus A.J."/>
            <person name="Petzold A."/>
            <person name="Susuki M."/>
            <person name="Suzuki K.-i.T."/>
            <person name="Hayashi T."/>
            <person name="Toyoda A."/>
            <person name="Oliveira C."/>
            <person name="Osipova E."/>
            <person name="Leigh N.D."/>
            <person name="Simon A."/>
            <person name="Yun M.H."/>
        </authorList>
    </citation>
    <scope>NUCLEOTIDE SEQUENCE</scope>
    <source>
        <strain evidence="2">20211129_DDA</strain>
        <tissue evidence="2">Liver</tissue>
    </source>
</reference>
<evidence type="ECO:0000313" key="2">
    <source>
        <dbReference type="EMBL" id="KAJ1153649.1"/>
    </source>
</evidence>
<feature type="compositionally biased region" description="Basic and acidic residues" evidence="1">
    <location>
        <begin position="27"/>
        <end position="45"/>
    </location>
</feature>
<gene>
    <name evidence="2" type="ORF">NDU88_006408</name>
</gene>
<accession>A0AAV7RR49</accession>
<dbReference type="EMBL" id="JANPWB010000009">
    <property type="protein sequence ID" value="KAJ1153649.1"/>
    <property type="molecule type" value="Genomic_DNA"/>
</dbReference>
<feature type="region of interest" description="Disordered" evidence="1">
    <location>
        <begin position="19"/>
        <end position="59"/>
    </location>
</feature>
<proteinExistence type="predicted"/>
<protein>
    <submittedName>
        <fullName evidence="2">Uncharacterized protein</fullName>
    </submittedName>
</protein>
<evidence type="ECO:0000313" key="3">
    <source>
        <dbReference type="Proteomes" id="UP001066276"/>
    </source>
</evidence>
<organism evidence="2 3">
    <name type="scientific">Pleurodeles waltl</name>
    <name type="common">Iberian ribbed newt</name>
    <dbReference type="NCBI Taxonomy" id="8319"/>
    <lineage>
        <taxon>Eukaryota</taxon>
        <taxon>Metazoa</taxon>
        <taxon>Chordata</taxon>
        <taxon>Craniata</taxon>
        <taxon>Vertebrata</taxon>
        <taxon>Euteleostomi</taxon>
        <taxon>Amphibia</taxon>
        <taxon>Batrachia</taxon>
        <taxon>Caudata</taxon>
        <taxon>Salamandroidea</taxon>
        <taxon>Salamandridae</taxon>
        <taxon>Pleurodelinae</taxon>
        <taxon>Pleurodeles</taxon>
    </lineage>
</organism>
<dbReference type="Proteomes" id="UP001066276">
    <property type="component" value="Chromosome 5"/>
</dbReference>
<dbReference type="AlphaFoldDB" id="A0AAV7RR49"/>
<comment type="caution">
    <text evidence="2">The sequence shown here is derived from an EMBL/GenBank/DDBJ whole genome shotgun (WGS) entry which is preliminary data.</text>
</comment>